<dbReference type="Proteomes" id="UP000603457">
    <property type="component" value="Unassembled WGS sequence"/>
</dbReference>
<proteinExistence type="predicted"/>
<evidence type="ECO:0000313" key="2">
    <source>
        <dbReference type="EMBL" id="MBD2593846.1"/>
    </source>
</evidence>
<comment type="caution">
    <text evidence="2">The sequence shown here is derived from an EMBL/GenBank/DDBJ whole genome shotgun (WGS) entry which is preliminary data.</text>
</comment>
<reference evidence="2 3" key="1">
    <citation type="journal article" date="2020" name="ISME J.">
        <title>Comparative genomics reveals insights into cyanobacterial evolution and habitat adaptation.</title>
        <authorList>
            <person name="Chen M.Y."/>
            <person name="Teng W.K."/>
            <person name="Zhao L."/>
            <person name="Hu C.X."/>
            <person name="Zhou Y.K."/>
            <person name="Han B.P."/>
            <person name="Song L.R."/>
            <person name="Shu W.S."/>
        </authorList>
    </citation>
    <scope>NUCLEOTIDE SEQUENCE [LARGE SCALE GENOMIC DNA]</scope>
    <source>
        <strain evidence="2 3">FACHB-130</strain>
    </source>
</reference>
<dbReference type="Pfam" id="PF11396">
    <property type="entry name" value="PepSY_like"/>
    <property type="match status" value="1"/>
</dbReference>
<dbReference type="SUPFAM" id="SSF160574">
    <property type="entry name" value="BT0923-like"/>
    <property type="match status" value="1"/>
</dbReference>
<feature type="domain" description="Putative beta-lactamase-inhibitor-like PepSY-like" evidence="1">
    <location>
        <begin position="59"/>
        <end position="144"/>
    </location>
</feature>
<keyword evidence="3" id="KW-1185">Reference proteome</keyword>
<organism evidence="2 3">
    <name type="scientific">Nostoc spongiaeforme FACHB-130</name>
    <dbReference type="NCBI Taxonomy" id="1357510"/>
    <lineage>
        <taxon>Bacteria</taxon>
        <taxon>Bacillati</taxon>
        <taxon>Cyanobacteriota</taxon>
        <taxon>Cyanophyceae</taxon>
        <taxon>Nostocales</taxon>
        <taxon>Nostocaceae</taxon>
        <taxon>Nostoc</taxon>
    </lineage>
</organism>
<name>A0ABR8FSP0_9NOSO</name>
<dbReference type="InterPro" id="IPR021533">
    <property type="entry name" value="PepSY-like"/>
</dbReference>
<evidence type="ECO:0000313" key="3">
    <source>
        <dbReference type="Proteomes" id="UP000603457"/>
    </source>
</evidence>
<evidence type="ECO:0000259" key="1">
    <source>
        <dbReference type="Pfam" id="PF11396"/>
    </source>
</evidence>
<dbReference type="Gene3D" id="3.10.450.360">
    <property type="match status" value="1"/>
</dbReference>
<protein>
    <submittedName>
        <fullName evidence="2">PepSY-like domain-containing protein</fullName>
    </submittedName>
</protein>
<dbReference type="EMBL" id="JACJTB010000004">
    <property type="protein sequence ID" value="MBD2593846.1"/>
    <property type="molecule type" value="Genomic_DNA"/>
</dbReference>
<dbReference type="PROSITE" id="PS51257">
    <property type="entry name" value="PROKAR_LIPOPROTEIN"/>
    <property type="match status" value="1"/>
</dbReference>
<sequence length="152" mass="17953">MPLQKTIVGIFNAVVVLAIAGCDIVSNQNKLPETPAPVESAFKNKYSDRPRIWHRNYYGYEATFIKKNIKYEAEFSETGEWLETEYYVTEKEFPDVILKRIRQEYPTFKITKYEIEITPKGNFYEVDITDGEMEYELYFDVHGNTQVDMYED</sequence>
<accession>A0ABR8FSP0</accession>
<gene>
    <name evidence="2" type="ORF">H6G74_05820</name>
</gene>